<dbReference type="GO" id="GO:0005829">
    <property type="term" value="C:cytosol"/>
    <property type="evidence" value="ECO:0007669"/>
    <property type="project" value="TreeGrafter"/>
</dbReference>
<dbReference type="RefSeq" id="WP_015556633.1">
    <property type="nucleotide sequence ID" value="NC_021038.1"/>
</dbReference>
<dbReference type="Gene3D" id="1.10.287.1040">
    <property type="entry name" value="Exonuclease VII, small subunit"/>
    <property type="match status" value="1"/>
</dbReference>
<dbReference type="Proteomes" id="UP000008957">
    <property type="component" value="Chromosome"/>
</dbReference>
<evidence type="ECO:0000256" key="6">
    <source>
        <dbReference type="HAMAP-Rule" id="MF_00337"/>
    </source>
</evidence>
<comment type="similarity">
    <text evidence="1 6">Belongs to the XseB family.</text>
</comment>
<reference evidence="8 9" key="2">
    <citation type="submission" date="2010-03" db="EMBL/GenBank/DDBJ databases">
        <authorList>
            <person name="Pajon A."/>
        </authorList>
    </citation>
    <scope>NUCLEOTIDE SEQUENCE [LARGE SCALE GENOMIC DNA]</scope>
    <source>
        <strain evidence="8 9">SGP1</strain>
    </source>
</reference>
<comment type="subcellular location">
    <subcellularLocation>
        <location evidence="6">Cytoplasm</location>
    </subcellularLocation>
</comment>
<reference evidence="9" key="1">
    <citation type="submission" date="2010-03" db="EMBL/GenBank/DDBJ databases">
        <title>The genome sequence of Synergistetes sp. SGP1.</title>
        <authorList>
            <consortium name="metaHIT consortium -- http://www.metahit.eu/"/>
            <person name="Pajon A."/>
            <person name="Turner K."/>
            <person name="Parkhill J."/>
            <person name="Wade W."/>
            <person name="Vartoukian S."/>
        </authorList>
    </citation>
    <scope>NUCLEOTIDE SEQUENCE [LARGE SCALE GENOMIC DNA]</scope>
    <source>
        <strain evidence="9">SGP1</strain>
    </source>
</reference>
<evidence type="ECO:0000256" key="1">
    <source>
        <dbReference type="ARBA" id="ARBA00009998"/>
    </source>
</evidence>
<dbReference type="AlphaFoldDB" id="A0AB94IXJ2"/>
<evidence type="ECO:0000313" key="8">
    <source>
        <dbReference type="EMBL" id="CBL28486.1"/>
    </source>
</evidence>
<organism evidence="8 9">
    <name type="scientific">Fretibacterium fastidiosum</name>
    <dbReference type="NCBI Taxonomy" id="651822"/>
    <lineage>
        <taxon>Bacteria</taxon>
        <taxon>Thermotogati</taxon>
        <taxon>Synergistota</taxon>
        <taxon>Synergistia</taxon>
        <taxon>Synergistales</taxon>
        <taxon>Aminobacteriaceae</taxon>
        <taxon>Fretibacterium</taxon>
    </lineage>
</organism>
<proteinExistence type="inferred from homology"/>
<dbReference type="GO" id="GO:0008855">
    <property type="term" value="F:exodeoxyribonuclease VII activity"/>
    <property type="evidence" value="ECO:0007669"/>
    <property type="project" value="UniProtKB-UniRule"/>
</dbReference>
<keyword evidence="5 6" id="KW-0269">Exonuclease</keyword>
<evidence type="ECO:0000256" key="3">
    <source>
        <dbReference type="ARBA" id="ARBA00022722"/>
    </source>
</evidence>
<keyword evidence="3 6" id="KW-0540">Nuclease</keyword>
<dbReference type="HAMAP" id="MF_00337">
    <property type="entry name" value="Exonuc_7_S"/>
    <property type="match status" value="1"/>
</dbReference>
<dbReference type="KEGG" id="sbr:SY1_14360"/>
<gene>
    <name evidence="6" type="primary">xseB</name>
    <name evidence="8" type="ORF">SY1_14360</name>
</gene>
<evidence type="ECO:0000313" key="9">
    <source>
        <dbReference type="Proteomes" id="UP000008957"/>
    </source>
</evidence>
<evidence type="ECO:0000256" key="7">
    <source>
        <dbReference type="SAM" id="MobiDB-lite"/>
    </source>
</evidence>
<dbReference type="EC" id="3.1.11.6" evidence="6"/>
<comment type="subunit">
    <text evidence="6">Heterooligomer composed of large and small subunits.</text>
</comment>
<comment type="catalytic activity">
    <reaction evidence="6">
        <text>Exonucleolytic cleavage in either 5'- to 3'- or 3'- to 5'-direction to yield nucleoside 5'-phosphates.</text>
        <dbReference type="EC" id="3.1.11.6"/>
    </reaction>
</comment>
<dbReference type="SUPFAM" id="SSF116842">
    <property type="entry name" value="XseB-like"/>
    <property type="match status" value="1"/>
</dbReference>
<feature type="compositionally biased region" description="Acidic residues" evidence="7">
    <location>
        <begin position="71"/>
        <end position="87"/>
    </location>
</feature>
<keyword evidence="9" id="KW-1185">Reference proteome</keyword>
<dbReference type="GO" id="GO:0009318">
    <property type="term" value="C:exodeoxyribonuclease VII complex"/>
    <property type="evidence" value="ECO:0007669"/>
    <property type="project" value="UniProtKB-UniRule"/>
</dbReference>
<keyword evidence="2 6" id="KW-0963">Cytoplasm</keyword>
<dbReference type="GO" id="GO:0006308">
    <property type="term" value="P:DNA catabolic process"/>
    <property type="evidence" value="ECO:0007669"/>
    <property type="project" value="UniProtKB-UniRule"/>
</dbReference>
<dbReference type="PANTHER" id="PTHR34137:SF1">
    <property type="entry name" value="EXODEOXYRIBONUCLEASE 7 SMALL SUBUNIT"/>
    <property type="match status" value="1"/>
</dbReference>
<dbReference type="InterPro" id="IPR037004">
    <property type="entry name" value="Exonuc_VII_ssu_sf"/>
</dbReference>
<evidence type="ECO:0000256" key="2">
    <source>
        <dbReference type="ARBA" id="ARBA00022490"/>
    </source>
</evidence>
<dbReference type="InterPro" id="IPR003761">
    <property type="entry name" value="Exonuc_VII_S"/>
</dbReference>
<keyword evidence="4 6" id="KW-0378">Hydrolase</keyword>
<accession>A0AB94IXJ2</accession>
<sequence length="87" mass="9643">MPFAENLARLDEIAKRLESEPMSMDEALAVFEEGVALVKKSEKLLQRAERKVTILTEEGEALFEAAQPSGVEEEGEDEGENDGEFDV</sequence>
<evidence type="ECO:0000256" key="4">
    <source>
        <dbReference type="ARBA" id="ARBA00022801"/>
    </source>
</evidence>
<name>A0AB94IXJ2_9BACT</name>
<evidence type="ECO:0000256" key="5">
    <source>
        <dbReference type="ARBA" id="ARBA00022839"/>
    </source>
</evidence>
<feature type="region of interest" description="Disordered" evidence="7">
    <location>
        <begin position="64"/>
        <end position="87"/>
    </location>
</feature>
<dbReference type="Pfam" id="PF02609">
    <property type="entry name" value="Exonuc_VII_S"/>
    <property type="match status" value="1"/>
</dbReference>
<dbReference type="NCBIfam" id="TIGR01280">
    <property type="entry name" value="xseB"/>
    <property type="match status" value="1"/>
</dbReference>
<dbReference type="EMBL" id="FP929056">
    <property type="protein sequence ID" value="CBL28486.1"/>
    <property type="molecule type" value="Genomic_DNA"/>
</dbReference>
<comment type="function">
    <text evidence="6">Bidirectionally degrades single-stranded DNA into large acid-insoluble oligonucleotides, which are then degraded further into small acid-soluble oligonucleotides.</text>
</comment>
<dbReference type="PANTHER" id="PTHR34137">
    <property type="entry name" value="EXODEOXYRIBONUCLEASE 7 SMALL SUBUNIT"/>
    <property type="match status" value="1"/>
</dbReference>
<protein>
    <recommendedName>
        <fullName evidence="6">Exodeoxyribonuclease 7 small subunit</fullName>
        <ecNumber evidence="6">3.1.11.6</ecNumber>
    </recommendedName>
    <alternativeName>
        <fullName evidence="6">Exodeoxyribonuclease VII small subunit</fullName>
        <shortName evidence="6">Exonuclease VII small subunit</shortName>
    </alternativeName>
</protein>